<dbReference type="InterPro" id="IPR023796">
    <property type="entry name" value="Serpin_dom"/>
</dbReference>
<dbReference type="InterPro" id="IPR036186">
    <property type="entry name" value="Serpin_sf"/>
</dbReference>
<evidence type="ECO:0000256" key="3">
    <source>
        <dbReference type="SAM" id="SignalP"/>
    </source>
</evidence>
<name>A0A068JHY3_LAMFL</name>
<proteinExistence type="evidence at transcript level"/>
<feature type="chain" id="PRO_5001651040" evidence="3">
    <location>
        <begin position="22"/>
        <end position="456"/>
    </location>
</feature>
<dbReference type="SMART" id="SM00093">
    <property type="entry name" value="SERPIN"/>
    <property type="match status" value="1"/>
</dbReference>
<dbReference type="PANTHER" id="PTHR11461">
    <property type="entry name" value="SERINE PROTEASE INHIBITOR, SERPIN"/>
    <property type="match status" value="1"/>
</dbReference>
<dbReference type="SUPFAM" id="SSF56574">
    <property type="entry name" value="Serpins"/>
    <property type="match status" value="1"/>
</dbReference>
<dbReference type="Gene3D" id="3.30.497.10">
    <property type="entry name" value="Antithrombin, subunit I, domain 2"/>
    <property type="match status" value="1"/>
</dbReference>
<reference evidence="5" key="1">
    <citation type="submission" date="2013-11" db="EMBL/GenBank/DDBJ databases">
        <authorList>
            <person name="Ragg H."/>
            <person name="Wang Y."/>
        </authorList>
    </citation>
    <scope>NUCLEOTIDE SEQUENCE</scope>
    <source>
        <strain evidence="5">SpnV4_2</strain>
    </source>
</reference>
<dbReference type="PANTHER" id="PTHR11461:SF84">
    <property type="entry name" value="PIGMENT EPITHELIUM-DERIVED FACTOR"/>
    <property type="match status" value="1"/>
</dbReference>
<evidence type="ECO:0000256" key="2">
    <source>
        <dbReference type="SAM" id="MobiDB-lite"/>
    </source>
</evidence>
<feature type="domain" description="Serpin" evidence="4">
    <location>
        <begin position="66"/>
        <end position="421"/>
    </location>
</feature>
<evidence type="ECO:0000259" key="4">
    <source>
        <dbReference type="SMART" id="SM00093"/>
    </source>
</evidence>
<dbReference type="AlphaFoldDB" id="A0A068JHY3"/>
<dbReference type="InterPro" id="IPR000215">
    <property type="entry name" value="Serpin_fam"/>
</dbReference>
<sequence length="456" mass="49922">MARLSPLFVSLLIAILSLGVADHHGRTKPAAPPISVKPGAPPVSAKSDISPFTVSRLAGSQGDLGFQLFHKLGEASPGQNVFFSPLTTSAALMMLLAGTAHQTETQLTNALRLQFLRDPNPQASFQALISKLQHGHHSTNIAARIFTAKDAKIKQQFLDAVEKYHKAKPQNLIGNMKEDVALINKWVAEKTEGHIPDFIKELPADLQLFIVSAIFFKGKWLKPFQVESTSPRPFHLSPTNETQVPTMFARGYPVKKGRHPSLPVTVAQIQFQGNTSLLLFVPDAVSTNLSTLESSLSSQLVTTLVEETLVQKKINLQLPLISLDVESDLKQTLTDIGLGDLFTAPDLSKISDSPLRVSKVIHRATMTLNEEGVKAAAATGIMINLMSVRFPEELKVDRPFVFLIRDDETGALLFAGRVTNPPPVSEKKKKHEDTSSSEEHGKEGKHGKKEGKKHHH</sequence>
<protein>
    <submittedName>
        <fullName evidence="5">Serpin</fullName>
    </submittedName>
</protein>
<comment type="similarity">
    <text evidence="1">Belongs to the serpin family.</text>
</comment>
<feature type="signal peptide" evidence="3">
    <location>
        <begin position="1"/>
        <end position="21"/>
    </location>
</feature>
<evidence type="ECO:0000313" key="5">
    <source>
        <dbReference type="EMBL" id="AIE16053.1"/>
    </source>
</evidence>
<feature type="compositionally biased region" description="Basic and acidic residues" evidence="2">
    <location>
        <begin position="431"/>
        <end position="444"/>
    </location>
</feature>
<evidence type="ECO:0000256" key="1">
    <source>
        <dbReference type="RuleBase" id="RU000411"/>
    </source>
</evidence>
<dbReference type="InterPro" id="IPR042178">
    <property type="entry name" value="Serpin_sf_1"/>
</dbReference>
<dbReference type="Pfam" id="PF00079">
    <property type="entry name" value="Serpin"/>
    <property type="match status" value="1"/>
</dbReference>
<dbReference type="GO" id="GO:0005615">
    <property type="term" value="C:extracellular space"/>
    <property type="evidence" value="ECO:0007669"/>
    <property type="project" value="InterPro"/>
</dbReference>
<dbReference type="SMR" id="A0A068JHY3"/>
<keyword evidence="3" id="KW-0732">Signal</keyword>
<dbReference type="Gene3D" id="2.30.39.10">
    <property type="entry name" value="Alpha-1-antitrypsin, domain 1"/>
    <property type="match status" value="1"/>
</dbReference>
<feature type="compositionally biased region" description="Basic residues" evidence="2">
    <location>
        <begin position="445"/>
        <end position="456"/>
    </location>
</feature>
<dbReference type="PROSITE" id="PS00284">
    <property type="entry name" value="SERPIN"/>
    <property type="match status" value="1"/>
</dbReference>
<dbReference type="EMBL" id="KF889647">
    <property type="protein sequence ID" value="AIE16053.1"/>
    <property type="molecule type" value="mRNA"/>
</dbReference>
<dbReference type="GO" id="GO:0004867">
    <property type="term" value="F:serine-type endopeptidase inhibitor activity"/>
    <property type="evidence" value="ECO:0007669"/>
    <property type="project" value="InterPro"/>
</dbReference>
<dbReference type="InterPro" id="IPR042185">
    <property type="entry name" value="Serpin_sf_2"/>
</dbReference>
<accession>A0A068JHY3</accession>
<organism evidence="5">
    <name type="scientific">Lampetra fluviatilis</name>
    <name type="common">European river lamprey</name>
    <name type="synonym">Petromyzon fluviatilis</name>
    <dbReference type="NCBI Taxonomy" id="7748"/>
    <lineage>
        <taxon>Eukaryota</taxon>
        <taxon>Metazoa</taxon>
        <taxon>Chordata</taxon>
        <taxon>Craniata</taxon>
        <taxon>Vertebrata</taxon>
        <taxon>Cyclostomata</taxon>
        <taxon>Hyperoartia</taxon>
        <taxon>Petromyzontiformes</taxon>
        <taxon>Petromyzontidae</taxon>
        <taxon>Lampetra</taxon>
    </lineage>
</organism>
<dbReference type="GO" id="GO:0016525">
    <property type="term" value="P:negative regulation of angiogenesis"/>
    <property type="evidence" value="ECO:0007669"/>
    <property type="project" value="TreeGrafter"/>
</dbReference>
<feature type="region of interest" description="Disordered" evidence="2">
    <location>
        <begin position="415"/>
        <end position="456"/>
    </location>
</feature>
<dbReference type="InterPro" id="IPR023795">
    <property type="entry name" value="Serpin_CS"/>
</dbReference>